<dbReference type="Proteomes" id="UP000025047">
    <property type="component" value="Unassembled WGS sequence"/>
</dbReference>
<evidence type="ECO:0000313" key="3">
    <source>
        <dbReference type="EMBL" id="EYD72292.1"/>
    </source>
</evidence>
<dbReference type="STRING" id="1122180.Lokhon_01085"/>
<accession>A0A017HCQ2</accession>
<name>A0A017HCQ2_9RHOB</name>
<feature type="compositionally biased region" description="Low complexity" evidence="1">
    <location>
        <begin position="112"/>
        <end position="123"/>
    </location>
</feature>
<evidence type="ECO:0000313" key="4">
    <source>
        <dbReference type="Proteomes" id="UP000025047"/>
    </source>
</evidence>
<feature type="region of interest" description="Disordered" evidence="1">
    <location>
        <begin position="74"/>
        <end position="123"/>
    </location>
</feature>
<reference evidence="3 4" key="1">
    <citation type="submission" date="2013-03" db="EMBL/GenBank/DDBJ databases">
        <authorList>
            <person name="Fiebig A."/>
            <person name="Goeker M."/>
            <person name="Klenk H.-P.P."/>
        </authorList>
    </citation>
    <scope>NUCLEOTIDE SEQUENCE [LARGE SCALE GENOMIC DNA]</scope>
    <source>
        <strain evidence="3 4">DSM 17492</strain>
    </source>
</reference>
<feature type="compositionally biased region" description="Low complexity" evidence="1">
    <location>
        <begin position="74"/>
        <end position="104"/>
    </location>
</feature>
<evidence type="ECO:0000259" key="2">
    <source>
        <dbReference type="PROSITE" id="PS51724"/>
    </source>
</evidence>
<dbReference type="GO" id="GO:0042834">
    <property type="term" value="F:peptidoglycan binding"/>
    <property type="evidence" value="ECO:0007669"/>
    <property type="project" value="InterPro"/>
</dbReference>
<dbReference type="HOGENOM" id="CLU_048871_0_0_5"/>
<dbReference type="InterPro" id="IPR007730">
    <property type="entry name" value="SPOR-like_dom"/>
</dbReference>
<feature type="domain" description="SPOR" evidence="2">
    <location>
        <begin position="381"/>
        <end position="459"/>
    </location>
</feature>
<dbReference type="InterPro" id="IPR036680">
    <property type="entry name" value="SPOR-like_sf"/>
</dbReference>
<dbReference type="PATRIC" id="fig|1122180.6.peg.1077"/>
<dbReference type="PROSITE" id="PS51724">
    <property type="entry name" value="SPOR"/>
    <property type="match status" value="1"/>
</dbReference>
<evidence type="ECO:0000256" key="1">
    <source>
        <dbReference type="SAM" id="MobiDB-lite"/>
    </source>
</evidence>
<proteinExistence type="predicted"/>
<sequence length="459" mass="46460">MSAAALAVAGPAMAQDRLPAEFPPESYAANQYVDSKGCAFIRAGIGGMTNWIPRMSRDREPLCGFQPSGVAAVAEAPAPAAEPAEARPPAAKPAPTRRAEAAPASPRPAPASPRIVTPAPAAVRPAPPVLTRAAFCEGREGPQPGYVSSRTGETIICGDTRAAAAPRPGAPLRGAVTLAAVCADMAATGRRYVLQDSGAPVSCGPQDATAPRPGTRLAATRLPAPPAAPMAPAMAGQAAAPRVASASITACDLGPESGFALLGPASRPRRCGPQAQSPSGLGNAARLAPQPTGVAGAMRFLDPQAGLRRAAGAVPLPDPVAPPPGYRSAWEDGRLNRHRGVRIVERPDAGQLRAPVEAAPVTVPEALVGRVSTRSTPANTPAATQGRFVQLGAFAVAANADRAAARLRALGLPVAKGRLNRDGTELRVIATGPFADAGTLGRALGAVRAAGYADAYARR</sequence>
<dbReference type="SUPFAM" id="SSF110997">
    <property type="entry name" value="Sporulation related repeat"/>
    <property type="match status" value="1"/>
</dbReference>
<comment type="caution">
    <text evidence="3">The sequence shown here is derived from an EMBL/GenBank/DDBJ whole genome shotgun (WGS) entry which is preliminary data.</text>
</comment>
<dbReference type="eggNOG" id="COG3087">
    <property type="taxonomic scope" value="Bacteria"/>
</dbReference>
<dbReference type="EMBL" id="APGJ01000004">
    <property type="protein sequence ID" value="EYD72292.1"/>
    <property type="molecule type" value="Genomic_DNA"/>
</dbReference>
<protein>
    <recommendedName>
        <fullName evidence="2">SPOR domain-containing protein</fullName>
    </recommendedName>
</protein>
<dbReference type="Pfam" id="PF05036">
    <property type="entry name" value="SPOR"/>
    <property type="match status" value="1"/>
</dbReference>
<dbReference type="AlphaFoldDB" id="A0A017HCQ2"/>
<dbReference type="Gene3D" id="3.30.70.1070">
    <property type="entry name" value="Sporulation related repeat"/>
    <property type="match status" value="1"/>
</dbReference>
<organism evidence="3 4">
    <name type="scientific">Limimaricola hongkongensis DSM 17492</name>
    <dbReference type="NCBI Taxonomy" id="1122180"/>
    <lineage>
        <taxon>Bacteria</taxon>
        <taxon>Pseudomonadati</taxon>
        <taxon>Pseudomonadota</taxon>
        <taxon>Alphaproteobacteria</taxon>
        <taxon>Rhodobacterales</taxon>
        <taxon>Paracoccaceae</taxon>
        <taxon>Limimaricola</taxon>
    </lineage>
</organism>
<gene>
    <name evidence="3" type="ORF">Lokhon_01085</name>
</gene>
<keyword evidence="4" id="KW-1185">Reference proteome</keyword>